<dbReference type="InterPro" id="IPR023335">
    <property type="entry name" value="ATP12_ortho_dom_sf"/>
</dbReference>
<reference evidence="6 7" key="1">
    <citation type="journal article" date="2011" name="Proc. Natl. Acad. Sci. U.S.A.">
        <title>Comparative genomics of xylose-fermenting fungi for enhanced biofuel production.</title>
        <authorList>
            <person name="Wohlbach D.J."/>
            <person name="Kuo A."/>
            <person name="Sato T.K."/>
            <person name="Potts K.M."/>
            <person name="Salamov A.A."/>
            <person name="LaButti K.M."/>
            <person name="Sun H."/>
            <person name="Clum A."/>
            <person name="Pangilinan J.L."/>
            <person name="Lindquist E.A."/>
            <person name="Lucas S."/>
            <person name="Lapidus A."/>
            <person name="Jin M."/>
            <person name="Gunawan C."/>
            <person name="Balan V."/>
            <person name="Dale B.E."/>
            <person name="Jeffries T.W."/>
            <person name="Zinkel R."/>
            <person name="Barry K.W."/>
            <person name="Grigoriev I.V."/>
            <person name="Gasch A.P."/>
        </authorList>
    </citation>
    <scope>NUCLEOTIDE SEQUENCE [LARGE SCALE GENOMIC DNA]</scope>
    <source>
        <strain evidence="7">ATCC 10573 / BCRC 21748 / CBS 615 / JCM 9827 / NBRC 10315 / NRRL Y-1498 / VKM Y-70</strain>
    </source>
</reference>
<comment type="similarity">
    <text evidence="2">Belongs to the ATP12 family.</text>
</comment>
<name>G3BD12_CANTC</name>
<dbReference type="STRING" id="590646.G3BD12"/>
<keyword evidence="5" id="KW-0143">Chaperone</keyword>
<dbReference type="InterPro" id="IPR042272">
    <property type="entry name" value="ATP12_ATP_synth-F1-assembly_N"/>
</dbReference>
<dbReference type="eggNOG" id="KOG3015">
    <property type="taxonomic scope" value="Eukaryota"/>
</dbReference>
<keyword evidence="3" id="KW-0809">Transit peptide</keyword>
<protein>
    <recommendedName>
        <fullName evidence="8">ATP12-domain-containing protein</fullName>
    </recommendedName>
</protein>
<dbReference type="Proteomes" id="UP000000707">
    <property type="component" value="Unassembled WGS sequence"/>
</dbReference>
<dbReference type="Gene3D" id="1.10.3580.10">
    <property type="entry name" value="ATP12 ATPase"/>
    <property type="match status" value="1"/>
</dbReference>
<dbReference type="Gene3D" id="3.30.2180.10">
    <property type="entry name" value="ATP12-like"/>
    <property type="match status" value="1"/>
</dbReference>
<dbReference type="PANTHER" id="PTHR21013:SF10">
    <property type="entry name" value="ATP SYNTHASE MITOCHONDRIAL F1 COMPLEX ASSEMBLY FACTOR 2"/>
    <property type="match status" value="1"/>
</dbReference>
<evidence type="ECO:0000256" key="4">
    <source>
        <dbReference type="ARBA" id="ARBA00023128"/>
    </source>
</evidence>
<comment type="subcellular location">
    <subcellularLocation>
        <location evidence="1">Mitochondrion</location>
    </subcellularLocation>
</comment>
<dbReference type="EMBL" id="GL996528">
    <property type="protein sequence ID" value="EGV60891.1"/>
    <property type="molecule type" value="Genomic_DNA"/>
</dbReference>
<organism evidence="7">
    <name type="scientific">Candida tenuis (strain ATCC 10573 / BCRC 21748 / CBS 615 / JCM 9827 / NBRC 10315 / NRRL Y-1498 / VKM Y-70)</name>
    <name type="common">Yeast</name>
    <name type="synonym">Yamadazyma tenuis</name>
    <dbReference type="NCBI Taxonomy" id="590646"/>
    <lineage>
        <taxon>Eukaryota</taxon>
        <taxon>Fungi</taxon>
        <taxon>Dikarya</taxon>
        <taxon>Ascomycota</taxon>
        <taxon>Saccharomycotina</taxon>
        <taxon>Pichiomycetes</taxon>
        <taxon>Debaryomycetaceae</taxon>
        <taxon>Yamadazyma</taxon>
    </lineage>
</organism>
<evidence type="ECO:0008006" key="8">
    <source>
        <dbReference type="Google" id="ProtNLM"/>
    </source>
</evidence>
<keyword evidence="4" id="KW-0496">Mitochondrion</keyword>
<evidence type="ECO:0000256" key="1">
    <source>
        <dbReference type="ARBA" id="ARBA00004173"/>
    </source>
</evidence>
<dbReference type="AlphaFoldDB" id="G3BD12"/>
<dbReference type="InterPro" id="IPR011419">
    <property type="entry name" value="ATP12_ATP_synth-F1-assembly"/>
</dbReference>
<evidence type="ECO:0000256" key="3">
    <source>
        <dbReference type="ARBA" id="ARBA00022946"/>
    </source>
</evidence>
<evidence type="ECO:0000313" key="6">
    <source>
        <dbReference type="EMBL" id="EGV60891.1"/>
    </source>
</evidence>
<dbReference type="GO" id="GO:0005739">
    <property type="term" value="C:mitochondrion"/>
    <property type="evidence" value="ECO:0007669"/>
    <property type="project" value="UniProtKB-SubCell"/>
</dbReference>
<evidence type="ECO:0000256" key="5">
    <source>
        <dbReference type="ARBA" id="ARBA00023186"/>
    </source>
</evidence>
<gene>
    <name evidence="6" type="ORF">CANTEDRAFT_132534</name>
</gene>
<dbReference type="OrthoDB" id="5322896at2759"/>
<keyword evidence="7" id="KW-1185">Reference proteome</keyword>
<evidence type="ECO:0000313" key="7">
    <source>
        <dbReference type="Proteomes" id="UP000000707"/>
    </source>
</evidence>
<evidence type="ECO:0000256" key="2">
    <source>
        <dbReference type="ARBA" id="ARBA00008231"/>
    </source>
</evidence>
<proteinExistence type="inferred from homology"/>
<dbReference type="HOGENOM" id="CLU_047893_1_0_1"/>
<accession>G3BD12</accession>
<dbReference type="Pfam" id="PF07542">
    <property type="entry name" value="ATP12"/>
    <property type="match status" value="1"/>
</dbReference>
<dbReference type="SUPFAM" id="SSF160909">
    <property type="entry name" value="ATP12-like"/>
    <property type="match status" value="1"/>
</dbReference>
<sequence>MDNSALDLLSWLSISSKSFCNASGFIDMLVFGNFPPLHASQGTVNGFAPTAKPLGVDKTLENNIISDTNRLSKTMTKFWDKVDTSYNEDIKKYEIQLDGKTLKTPLGFPLALPEDKKYFAHLIQHEWSNLPNLKIQTNSMPLTSIAARSIDLQAAHEKFEEDRDLAAKVGRLEDVKLNMLRYLDTDTCLIFTTLDEYEGKLRAKQDELYLPLIEEHEDFFTKWALQRGNLLPSHDAKVTLQYLDCETDGLRGNRQTITTQNVVLDWVNHLSTFELVALEKAILTSKSFLCGLSLLRSSVSSPEKQQQLYQVNKDKLEDHYFKTIDEIIELGNLETIFQTNLWGEVEDTHDVEKADWLRSLTSAALLCH</sequence>
<dbReference type="GO" id="GO:0033615">
    <property type="term" value="P:mitochondrial proton-transporting ATP synthase complex assembly"/>
    <property type="evidence" value="ECO:0007669"/>
    <property type="project" value="TreeGrafter"/>
</dbReference>
<dbReference type="PANTHER" id="PTHR21013">
    <property type="entry name" value="ATP SYNTHASE MITOCHONDRIAL F1 COMPLEX ASSEMBLY FACTOR 2/ATP12 PROTEIN, MITOCHONDRIAL PRECURSOR"/>
    <property type="match status" value="1"/>
</dbReference>